<gene>
    <name evidence="1" type="ORF">MMAN_06080</name>
</gene>
<protein>
    <submittedName>
        <fullName evidence="1">Uncharacterized protein</fullName>
    </submittedName>
</protein>
<keyword evidence="2" id="KW-1185">Reference proteome</keyword>
<dbReference type="Proteomes" id="UP000465812">
    <property type="component" value="Chromosome"/>
</dbReference>
<evidence type="ECO:0000313" key="1">
    <source>
        <dbReference type="EMBL" id="BBY36474.1"/>
    </source>
</evidence>
<reference evidence="1 2" key="1">
    <citation type="journal article" date="2019" name="Emerg. Microbes Infect.">
        <title>Comprehensive subspecies identification of 175 nontuberculous mycobacteria species based on 7547 genomic profiles.</title>
        <authorList>
            <person name="Matsumoto Y."/>
            <person name="Kinjo T."/>
            <person name="Motooka D."/>
            <person name="Nabeya D."/>
            <person name="Jung N."/>
            <person name="Uechi K."/>
            <person name="Horii T."/>
            <person name="Iida T."/>
            <person name="Fujita J."/>
            <person name="Nakamura S."/>
        </authorList>
    </citation>
    <scope>NUCLEOTIDE SEQUENCE [LARGE SCALE GENOMIC DNA]</scope>
    <source>
        <strain evidence="1 2">JCM 18113</strain>
    </source>
</reference>
<evidence type="ECO:0000313" key="2">
    <source>
        <dbReference type="Proteomes" id="UP000465812"/>
    </source>
</evidence>
<proteinExistence type="predicted"/>
<dbReference type="EMBL" id="AP022590">
    <property type="protein sequence ID" value="BBY36474.1"/>
    <property type="molecule type" value="Genomic_DNA"/>
</dbReference>
<accession>A0ABM7JLU4</accession>
<name>A0ABM7JLU4_MYCNT</name>
<organism evidence="1 2">
    <name type="scientific">Mycobacterium mantenii</name>
    <dbReference type="NCBI Taxonomy" id="560555"/>
    <lineage>
        <taxon>Bacteria</taxon>
        <taxon>Bacillati</taxon>
        <taxon>Actinomycetota</taxon>
        <taxon>Actinomycetes</taxon>
        <taxon>Mycobacteriales</taxon>
        <taxon>Mycobacteriaceae</taxon>
        <taxon>Mycobacterium</taxon>
        <taxon>Mycobacterium avium complex (MAC)</taxon>
    </lineage>
</organism>
<sequence>MREMVRPTSAADINSRESLPKPVLPAAPIRNLTSFSASPDGSLKDVDCEAAYHLFRVRRREAWVVPVAAHRASHTRLTSLWEGGMRRVPASQRHVAFRGGALLERTQAGWRSSAYCGGGGGLGGRFAGGDWRGRIGPQFRPILQSQLPD</sequence>